<name>A0A1I4SXL5_9BACT</name>
<dbReference type="PIRSF" id="PIRSF005384">
    <property type="entry name" value="RpiB_LacA_B"/>
    <property type="match status" value="1"/>
</dbReference>
<dbReference type="PANTHER" id="PTHR30345:SF0">
    <property type="entry name" value="DNA DAMAGE-REPAIR_TOLERATION PROTEIN DRT102"/>
    <property type="match status" value="1"/>
</dbReference>
<dbReference type="PANTHER" id="PTHR30345">
    <property type="entry name" value="RIBOSE-5-PHOSPHATE ISOMERASE B"/>
    <property type="match status" value="1"/>
</dbReference>
<evidence type="ECO:0000256" key="4">
    <source>
        <dbReference type="PIRSR" id="PIRSR005384-2"/>
    </source>
</evidence>
<dbReference type="NCBIfam" id="NF004051">
    <property type="entry name" value="PRK05571.1"/>
    <property type="match status" value="1"/>
</dbReference>
<dbReference type="GO" id="GO:0019316">
    <property type="term" value="P:D-allose catabolic process"/>
    <property type="evidence" value="ECO:0007669"/>
    <property type="project" value="TreeGrafter"/>
</dbReference>
<feature type="binding site" evidence="4">
    <location>
        <position position="109"/>
    </location>
    <ligand>
        <name>D-ribulose 5-phosphate</name>
        <dbReference type="ChEBI" id="CHEBI:58121"/>
    </ligand>
</feature>
<feature type="binding site" evidence="4">
    <location>
        <position position="136"/>
    </location>
    <ligand>
        <name>D-ribulose 5-phosphate</name>
        <dbReference type="ChEBI" id="CHEBI:58121"/>
    </ligand>
</feature>
<dbReference type="Proteomes" id="UP000199611">
    <property type="component" value="Unassembled WGS sequence"/>
</dbReference>
<gene>
    <name evidence="5" type="ORF">SAMN05660836_01222</name>
</gene>
<dbReference type="GO" id="GO:0004751">
    <property type="term" value="F:ribose-5-phosphate isomerase activity"/>
    <property type="evidence" value="ECO:0007669"/>
    <property type="project" value="TreeGrafter"/>
</dbReference>
<evidence type="ECO:0000256" key="1">
    <source>
        <dbReference type="ARBA" id="ARBA00008754"/>
    </source>
</evidence>
<reference evidence="6" key="1">
    <citation type="submission" date="2016-10" db="EMBL/GenBank/DDBJ databases">
        <authorList>
            <person name="Varghese N."/>
            <person name="Submissions S."/>
        </authorList>
    </citation>
    <scope>NUCLEOTIDE SEQUENCE [LARGE SCALE GENOMIC DNA]</scope>
    <source>
        <strain evidence="6">DSM 9990</strain>
    </source>
</reference>
<dbReference type="NCBIfam" id="TIGR00689">
    <property type="entry name" value="rpiB_lacA_lacB"/>
    <property type="match status" value="1"/>
</dbReference>
<keyword evidence="6" id="KW-1185">Reference proteome</keyword>
<feature type="binding site" evidence="4">
    <location>
        <begin position="66"/>
        <end position="70"/>
    </location>
    <ligand>
        <name>D-ribulose 5-phosphate</name>
        <dbReference type="ChEBI" id="CHEBI:58121"/>
    </ligand>
</feature>
<dbReference type="InterPro" id="IPR003500">
    <property type="entry name" value="RpiB_LacA_LacB"/>
</dbReference>
<dbReference type="SUPFAM" id="SSF89623">
    <property type="entry name" value="Ribose/Galactose isomerase RpiB/AlsB"/>
    <property type="match status" value="1"/>
</dbReference>
<evidence type="ECO:0000313" key="6">
    <source>
        <dbReference type="Proteomes" id="UP000199611"/>
    </source>
</evidence>
<sequence>MKIALGSDHAGFGLKERIKACLTEQGHEVLDVGTFSRDPVDYPEFAFKVAKKIIEGAAERGILVCGSGIGMCMAANRIKGIRAVNAIEPFTAAMSRRHNNSNVLCLGERFTGEDMALEIVRVWMQESFEGHRHERRIRLLDDYNL</sequence>
<feature type="binding site" evidence="4">
    <location>
        <begin position="8"/>
        <end position="9"/>
    </location>
    <ligand>
        <name>D-ribulose 5-phosphate</name>
        <dbReference type="ChEBI" id="CHEBI:58121"/>
    </ligand>
</feature>
<dbReference type="EMBL" id="FOUU01000002">
    <property type="protein sequence ID" value="SFM69216.1"/>
    <property type="molecule type" value="Genomic_DNA"/>
</dbReference>
<organism evidence="5 6">
    <name type="scientific">Thermodesulforhabdus norvegica</name>
    <dbReference type="NCBI Taxonomy" id="39841"/>
    <lineage>
        <taxon>Bacteria</taxon>
        <taxon>Pseudomonadati</taxon>
        <taxon>Thermodesulfobacteriota</taxon>
        <taxon>Syntrophobacteria</taxon>
        <taxon>Syntrophobacterales</taxon>
        <taxon>Thermodesulforhabdaceae</taxon>
        <taxon>Thermodesulforhabdus</taxon>
    </lineage>
</organism>
<dbReference type="InterPro" id="IPR004785">
    <property type="entry name" value="RpiB"/>
</dbReference>
<keyword evidence="2 5" id="KW-0413">Isomerase</keyword>
<feature type="active site" description="Proton donor" evidence="3">
    <location>
        <position position="98"/>
    </location>
</feature>
<dbReference type="NCBIfam" id="TIGR01120">
    <property type="entry name" value="rpiB"/>
    <property type="match status" value="1"/>
</dbReference>
<comment type="similarity">
    <text evidence="1">Belongs to the LacAB/RpiB family.</text>
</comment>
<dbReference type="STRING" id="39841.SAMN05660836_01222"/>
<dbReference type="RefSeq" id="WP_093394245.1">
    <property type="nucleotide sequence ID" value="NZ_FOUU01000002.1"/>
</dbReference>
<dbReference type="Pfam" id="PF02502">
    <property type="entry name" value="LacAB_rpiB"/>
    <property type="match status" value="1"/>
</dbReference>
<dbReference type="Gene3D" id="3.40.1400.10">
    <property type="entry name" value="Sugar-phosphate isomerase, RpiB/LacA/LacB"/>
    <property type="match status" value="1"/>
</dbReference>
<protein>
    <submittedName>
        <fullName evidence="5">Ribose-5-phosphate isomerase</fullName>
    </submittedName>
</protein>
<feature type="binding site" evidence="4">
    <location>
        <position position="99"/>
    </location>
    <ligand>
        <name>D-ribulose 5-phosphate</name>
        <dbReference type="ChEBI" id="CHEBI:58121"/>
    </ligand>
</feature>
<dbReference type="InterPro" id="IPR036569">
    <property type="entry name" value="RpiB_LacA_LacB_sf"/>
</dbReference>
<evidence type="ECO:0000256" key="3">
    <source>
        <dbReference type="PIRSR" id="PIRSR005384-1"/>
    </source>
</evidence>
<feature type="active site" description="Proton acceptor" evidence="3">
    <location>
        <position position="65"/>
    </location>
</feature>
<dbReference type="OrthoDB" id="1778624at2"/>
<evidence type="ECO:0000313" key="5">
    <source>
        <dbReference type="EMBL" id="SFM69216.1"/>
    </source>
</evidence>
<dbReference type="GO" id="GO:0009052">
    <property type="term" value="P:pentose-phosphate shunt, non-oxidative branch"/>
    <property type="evidence" value="ECO:0007669"/>
    <property type="project" value="TreeGrafter"/>
</dbReference>
<feature type="binding site" evidence="4">
    <location>
        <position position="132"/>
    </location>
    <ligand>
        <name>D-ribulose 5-phosphate</name>
        <dbReference type="ChEBI" id="CHEBI:58121"/>
    </ligand>
</feature>
<accession>A0A1I4SXL5</accession>
<dbReference type="AlphaFoldDB" id="A0A1I4SXL5"/>
<proteinExistence type="inferred from homology"/>
<evidence type="ECO:0000256" key="2">
    <source>
        <dbReference type="ARBA" id="ARBA00023235"/>
    </source>
</evidence>